<keyword evidence="12" id="KW-0325">Glycoprotein</keyword>
<dbReference type="InterPro" id="IPR017853">
    <property type="entry name" value="GH"/>
</dbReference>
<sequence>MPTLSRPDPTRGMASNSGPEYTSYLPPPHRLSTLDDPYALTLSANNSPRNSAAASQASLAHSPALPPVPPQDYPRVEHVDPYSDNPAMPLNNAGPGYGGAQQHGYANVDSSYSNNQPFNSAWHEKEQLAIGSLIPRVAALGMDLKLIGGIAALVVIIGVGVGVGVGVANSHKSSSKTSSGSSSTGVVNQTNPNDPSTFQLDSRLKKSFWGVAYTPEGSQYPDCGNKLADVITDIQLLSQLTGQIRLYGADCNQTELVLEAIKQTKVNMTVWLGNYPIPTDPAPYLRQRDAIVDALKKYGTDHVSGITVGNEYMLNYLNDNGATDPNSAVGNAGAQLLISNISDTRTTVQALGLSKTLPIGTADAGAYFNTEVLEAVDYGMSNIHAWFANVSIDQSAGWVNEFFQETNVQPASALTNHPTMYIAETGWPTASKDAGNESNGPSIASEPNLQTFLNTFVCQANNNGTGYFFFEYFDETWKDVQFGGVEGHWGLFYSNRTLKDITIPSC</sequence>
<dbReference type="EMBL" id="AYKW01000003">
    <property type="protein sequence ID" value="PIL35420.1"/>
    <property type="molecule type" value="Genomic_DNA"/>
</dbReference>
<dbReference type="GO" id="GO:0042973">
    <property type="term" value="F:glucan endo-1,3-beta-D-glucosidase activity"/>
    <property type="evidence" value="ECO:0007669"/>
    <property type="project" value="UniProtKB-EC"/>
</dbReference>
<dbReference type="OrthoDB" id="68336at2759"/>
<evidence type="ECO:0000256" key="9">
    <source>
        <dbReference type="ARBA" id="ARBA00022729"/>
    </source>
</evidence>
<evidence type="ECO:0000256" key="20">
    <source>
        <dbReference type="SAM" id="MobiDB-lite"/>
    </source>
</evidence>
<evidence type="ECO:0000256" key="1">
    <source>
        <dbReference type="ARBA" id="ARBA00000382"/>
    </source>
</evidence>
<dbReference type="GO" id="GO:0009986">
    <property type="term" value="C:cell surface"/>
    <property type="evidence" value="ECO:0007669"/>
    <property type="project" value="TreeGrafter"/>
</dbReference>
<keyword evidence="21" id="KW-1133">Transmembrane helix</keyword>
<evidence type="ECO:0000256" key="10">
    <source>
        <dbReference type="ARBA" id="ARBA00022801"/>
    </source>
</evidence>
<feature type="compositionally biased region" description="Polar residues" evidence="20">
    <location>
        <begin position="186"/>
        <end position="197"/>
    </location>
</feature>
<dbReference type="EC" id="3.2.1.39" evidence="5"/>
<evidence type="ECO:0000256" key="6">
    <source>
        <dbReference type="ARBA" id="ARBA00022475"/>
    </source>
</evidence>
<feature type="compositionally biased region" description="Low complexity" evidence="20">
    <location>
        <begin position="43"/>
        <end position="63"/>
    </location>
</feature>
<evidence type="ECO:0000256" key="12">
    <source>
        <dbReference type="ARBA" id="ARBA00023180"/>
    </source>
</evidence>
<gene>
    <name evidence="22" type="ORF">GSI_02147</name>
</gene>
<evidence type="ECO:0000256" key="3">
    <source>
        <dbReference type="ARBA" id="ARBA00004401"/>
    </source>
</evidence>
<dbReference type="GO" id="GO:0009277">
    <property type="term" value="C:fungal-type cell wall"/>
    <property type="evidence" value="ECO:0007669"/>
    <property type="project" value="TreeGrafter"/>
</dbReference>
<dbReference type="STRING" id="1077348.A0A2G8SNT9"/>
<comment type="subcellular location">
    <subcellularLocation>
        <location evidence="3">Cell membrane</location>
        <topology evidence="3">Single-pass type II membrane protein</topology>
    </subcellularLocation>
    <subcellularLocation>
        <location evidence="2">Secreted</location>
        <location evidence="2">Cell wall</location>
    </subcellularLocation>
</comment>
<dbReference type="Proteomes" id="UP000230002">
    <property type="component" value="Unassembled WGS sequence"/>
</dbReference>
<comment type="similarity">
    <text evidence="4 19">Belongs to the glycosyl hydrolase 17 family.</text>
</comment>
<keyword evidence="8" id="KW-0964">Secreted</keyword>
<dbReference type="Pfam" id="PF00332">
    <property type="entry name" value="Glyco_hydro_17"/>
    <property type="match status" value="1"/>
</dbReference>
<evidence type="ECO:0000256" key="5">
    <source>
        <dbReference type="ARBA" id="ARBA00012780"/>
    </source>
</evidence>
<dbReference type="Gene3D" id="3.20.20.80">
    <property type="entry name" value="Glycosidases"/>
    <property type="match status" value="2"/>
</dbReference>
<evidence type="ECO:0000256" key="8">
    <source>
        <dbReference type="ARBA" id="ARBA00022525"/>
    </source>
</evidence>
<evidence type="ECO:0000256" key="18">
    <source>
        <dbReference type="ARBA" id="ARBA00043078"/>
    </source>
</evidence>
<evidence type="ECO:0000256" key="21">
    <source>
        <dbReference type="SAM" id="Phobius"/>
    </source>
</evidence>
<accession>A0A2G8SNT9</accession>
<proteinExistence type="inferred from homology"/>
<comment type="caution">
    <text evidence="22">The sequence shown here is derived from an EMBL/GenBank/DDBJ whole genome shotgun (WGS) entry which is preliminary data.</text>
</comment>
<dbReference type="InterPro" id="IPR000490">
    <property type="entry name" value="Glyco_hydro_17"/>
</dbReference>
<evidence type="ECO:0000313" key="22">
    <source>
        <dbReference type="EMBL" id="PIL35420.1"/>
    </source>
</evidence>
<dbReference type="GO" id="GO:0071555">
    <property type="term" value="P:cell wall organization"/>
    <property type="evidence" value="ECO:0007669"/>
    <property type="project" value="UniProtKB-KW"/>
</dbReference>
<evidence type="ECO:0000256" key="2">
    <source>
        <dbReference type="ARBA" id="ARBA00004191"/>
    </source>
</evidence>
<keyword evidence="14" id="KW-0961">Cell wall biogenesis/degradation</keyword>
<keyword evidence="13" id="KW-0119">Carbohydrate metabolism</keyword>
<dbReference type="AlphaFoldDB" id="A0A2G8SNT9"/>
<organism evidence="22 23">
    <name type="scientific">Ganoderma sinense ZZ0214-1</name>
    <dbReference type="NCBI Taxonomy" id="1077348"/>
    <lineage>
        <taxon>Eukaryota</taxon>
        <taxon>Fungi</taxon>
        <taxon>Dikarya</taxon>
        <taxon>Basidiomycota</taxon>
        <taxon>Agaricomycotina</taxon>
        <taxon>Agaricomycetes</taxon>
        <taxon>Polyporales</taxon>
        <taxon>Polyporaceae</taxon>
        <taxon>Ganoderma</taxon>
    </lineage>
</organism>
<name>A0A2G8SNT9_9APHY</name>
<dbReference type="PANTHER" id="PTHR16631:SF17">
    <property type="entry name" value="GLUCAN ENDO-1,3-BETA-GLUCOSIDASE BTGC"/>
    <property type="match status" value="1"/>
</dbReference>
<keyword evidence="15" id="KW-0624">Polysaccharide degradation</keyword>
<keyword evidence="7" id="KW-0134">Cell wall</keyword>
<dbReference type="GO" id="GO:0005886">
    <property type="term" value="C:plasma membrane"/>
    <property type="evidence" value="ECO:0007669"/>
    <property type="project" value="UniProtKB-SubCell"/>
</dbReference>
<feature type="transmembrane region" description="Helical" evidence="21">
    <location>
        <begin position="146"/>
        <end position="168"/>
    </location>
</feature>
<evidence type="ECO:0000256" key="11">
    <source>
        <dbReference type="ARBA" id="ARBA00023136"/>
    </source>
</evidence>
<evidence type="ECO:0000256" key="19">
    <source>
        <dbReference type="RuleBase" id="RU004335"/>
    </source>
</evidence>
<reference evidence="22 23" key="1">
    <citation type="journal article" date="2015" name="Sci. Rep.">
        <title>Chromosome-level genome map provides insights into diverse defense mechanisms in the medicinal fungus Ganoderma sinense.</title>
        <authorList>
            <person name="Zhu Y."/>
            <person name="Xu J."/>
            <person name="Sun C."/>
            <person name="Zhou S."/>
            <person name="Xu H."/>
            <person name="Nelson D.R."/>
            <person name="Qian J."/>
            <person name="Song J."/>
            <person name="Luo H."/>
            <person name="Xiang L."/>
            <person name="Li Y."/>
            <person name="Xu Z."/>
            <person name="Ji A."/>
            <person name="Wang L."/>
            <person name="Lu S."/>
            <person name="Hayward A."/>
            <person name="Sun W."/>
            <person name="Li X."/>
            <person name="Schwartz D.C."/>
            <person name="Wang Y."/>
            <person name="Chen S."/>
        </authorList>
    </citation>
    <scope>NUCLEOTIDE SEQUENCE [LARGE SCALE GENOMIC DNA]</scope>
    <source>
        <strain evidence="22 23">ZZ0214-1</strain>
    </source>
</reference>
<keyword evidence="9" id="KW-0732">Signal</keyword>
<evidence type="ECO:0000256" key="7">
    <source>
        <dbReference type="ARBA" id="ARBA00022512"/>
    </source>
</evidence>
<keyword evidence="23" id="KW-1185">Reference proteome</keyword>
<feature type="compositionally biased region" description="Low complexity" evidence="20">
    <location>
        <begin position="175"/>
        <end position="185"/>
    </location>
</feature>
<evidence type="ECO:0000256" key="4">
    <source>
        <dbReference type="ARBA" id="ARBA00008773"/>
    </source>
</evidence>
<keyword evidence="11 21" id="KW-0472">Membrane</keyword>
<protein>
    <recommendedName>
        <fullName evidence="5">glucan endo-1,3-beta-D-glucosidase</fullName>
        <ecNumber evidence="5">3.2.1.39</ecNumber>
    </recommendedName>
    <alternativeName>
        <fullName evidence="18">Endo-1,3-beta-glucanase btgC</fullName>
    </alternativeName>
    <alternativeName>
        <fullName evidence="17">Laminarinase btgC</fullName>
    </alternativeName>
</protein>
<feature type="region of interest" description="Disordered" evidence="20">
    <location>
        <begin position="1"/>
        <end position="111"/>
    </location>
</feature>
<evidence type="ECO:0000256" key="15">
    <source>
        <dbReference type="ARBA" id="ARBA00023326"/>
    </source>
</evidence>
<keyword evidence="10" id="KW-0378">Hydrolase</keyword>
<comment type="catalytic activity">
    <reaction evidence="1">
        <text>Hydrolysis of (1-&gt;3)-beta-D-glucosidic linkages in (1-&gt;3)-beta-D-glucans.</text>
        <dbReference type="EC" id="3.2.1.39"/>
    </reaction>
</comment>
<comment type="function">
    <text evidence="16">Glucanases play a role in cell expansion during growth, in cell-cell fusion during mating, and in spore release during sporulation. This enzyme may be involved in beta-glucan degradation. Active on laminarin and lichenan.</text>
</comment>
<feature type="region of interest" description="Disordered" evidence="20">
    <location>
        <begin position="170"/>
        <end position="197"/>
    </location>
</feature>
<evidence type="ECO:0000313" key="23">
    <source>
        <dbReference type="Proteomes" id="UP000230002"/>
    </source>
</evidence>
<evidence type="ECO:0000256" key="17">
    <source>
        <dbReference type="ARBA" id="ARBA00042373"/>
    </source>
</evidence>
<dbReference type="InterPro" id="IPR050732">
    <property type="entry name" value="Beta-glucan_modifiers"/>
</dbReference>
<evidence type="ECO:0000256" key="14">
    <source>
        <dbReference type="ARBA" id="ARBA00023316"/>
    </source>
</evidence>
<dbReference type="PANTHER" id="PTHR16631">
    <property type="entry name" value="GLUCAN 1,3-BETA-GLUCOSIDASE"/>
    <property type="match status" value="1"/>
</dbReference>
<evidence type="ECO:0000256" key="13">
    <source>
        <dbReference type="ARBA" id="ARBA00023277"/>
    </source>
</evidence>
<evidence type="ECO:0000256" key="16">
    <source>
        <dbReference type="ARBA" id="ARBA00037649"/>
    </source>
</evidence>
<dbReference type="GO" id="GO:0000272">
    <property type="term" value="P:polysaccharide catabolic process"/>
    <property type="evidence" value="ECO:0007669"/>
    <property type="project" value="UniProtKB-KW"/>
</dbReference>
<dbReference type="SUPFAM" id="SSF51445">
    <property type="entry name" value="(Trans)glycosidases"/>
    <property type="match status" value="1"/>
</dbReference>
<dbReference type="GO" id="GO:0005576">
    <property type="term" value="C:extracellular region"/>
    <property type="evidence" value="ECO:0007669"/>
    <property type="project" value="TreeGrafter"/>
</dbReference>
<keyword evidence="6" id="KW-1003">Cell membrane</keyword>
<keyword evidence="21" id="KW-0812">Transmembrane</keyword>